<evidence type="ECO:0000313" key="2">
    <source>
        <dbReference type="EMBL" id="ADG69190.1"/>
    </source>
</evidence>
<dbReference type="EMBL" id="CP001744">
    <property type="protein sequence ID" value="ADG69190.1"/>
    <property type="molecule type" value="Genomic_DNA"/>
</dbReference>
<dbReference type="InterPro" id="IPR043472">
    <property type="entry name" value="Macro_dom-like"/>
</dbReference>
<dbReference type="RefSeq" id="WP_013111621.1">
    <property type="nucleotide sequence ID" value="NC_014148.1"/>
</dbReference>
<dbReference type="Gene3D" id="3.40.220.10">
    <property type="entry name" value="Leucine Aminopeptidase, subunit E, domain 1"/>
    <property type="match status" value="1"/>
</dbReference>
<dbReference type="InterPro" id="IPR002589">
    <property type="entry name" value="Macro_dom"/>
</dbReference>
<dbReference type="KEGG" id="plm:Plim_3377"/>
<dbReference type="Pfam" id="PF01661">
    <property type="entry name" value="Macro"/>
    <property type="match status" value="1"/>
</dbReference>
<dbReference type="HOGENOM" id="CLU_046550_6_2_0"/>
<sequence>MASSSQDERPLKIILAAIEHDLADAWEQHCGDLPGVSIHRGSILDLAVDAVVSPANSFGFMDGGIDLRYSERFGWELQQRLQELIRTRHHGELLVGAAEIVETKSNHIPYVIAAPTMRVPMILTETVNPYLAARAVLLLIRHGIVPTGILAGEPVASAVQTVAFPGLGTGIGRVGPNTCAHQMRAAIEEVLLERCDFPHTWAEAQQRHQLLYTDRIRNLQRD</sequence>
<evidence type="ECO:0000313" key="3">
    <source>
        <dbReference type="Proteomes" id="UP000002220"/>
    </source>
</evidence>
<dbReference type="SUPFAM" id="SSF52949">
    <property type="entry name" value="Macro domain-like"/>
    <property type="match status" value="1"/>
</dbReference>
<proteinExistence type="predicted"/>
<evidence type="ECO:0000259" key="1">
    <source>
        <dbReference type="PROSITE" id="PS51154"/>
    </source>
</evidence>
<protein>
    <submittedName>
        <fullName evidence="2">Appr-1-p processing domain protein</fullName>
    </submittedName>
</protein>
<reference evidence="2 3" key="1">
    <citation type="journal article" date="2010" name="Stand. Genomic Sci.">
        <title>Complete genome sequence of Planctomyces limnophilus type strain (Mu 290).</title>
        <authorList>
            <person name="Labutti K."/>
            <person name="Sikorski J."/>
            <person name="Schneider S."/>
            <person name="Nolan M."/>
            <person name="Lucas S."/>
            <person name="Glavina Del Rio T."/>
            <person name="Tice H."/>
            <person name="Cheng J.F."/>
            <person name="Goodwin L."/>
            <person name="Pitluck S."/>
            <person name="Liolios K."/>
            <person name="Ivanova N."/>
            <person name="Mavromatis K."/>
            <person name="Mikhailova N."/>
            <person name="Pati A."/>
            <person name="Chen A."/>
            <person name="Palaniappan K."/>
            <person name="Land M."/>
            <person name="Hauser L."/>
            <person name="Chang Y.J."/>
            <person name="Jeffries C.D."/>
            <person name="Tindall B.J."/>
            <person name="Rohde M."/>
            <person name="Goker M."/>
            <person name="Woyke T."/>
            <person name="Bristow J."/>
            <person name="Eisen J.A."/>
            <person name="Markowitz V."/>
            <person name="Hugenholtz P."/>
            <person name="Kyrpides N.C."/>
            <person name="Klenk H.P."/>
            <person name="Lapidus A."/>
        </authorList>
    </citation>
    <scope>NUCLEOTIDE SEQUENCE [LARGE SCALE GENOMIC DNA]</scope>
    <source>
        <strain evidence="3">ATCC 43296 / DSM 3776 / IFAM 1008 / 290</strain>
    </source>
</reference>
<dbReference type="Proteomes" id="UP000002220">
    <property type="component" value="Chromosome"/>
</dbReference>
<dbReference type="PROSITE" id="PS51154">
    <property type="entry name" value="MACRO"/>
    <property type="match status" value="1"/>
</dbReference>
<organism evidence="2 3">
    <name type="scientific">Planctopirus limnophila (strain ATCC 43296 / DSM 3776 / IFAM 1008 / Mu 290)</name>
    <name type="common">Planctomyces limnophilus</name>
    <dbReference type="NCBI Taxonomy" id="521674"/>
    <lineage>
        <taxon>Bacteria</taxon>
        <taxon>Pseudomonadati</taxon>
        <taxon>Planctomycetota</taxon>
        <taxon>Planctomycetia</taxon>
        <taxon>Planctomycetales</taxon>
        <taxon>Planctomycetaceae</taxon>
        <taxon>Planctopirus</taxon>
    </lineage>
</organism>
<dbReference type="SMART" id="SM00506">
    <property type="entry name" value="A1pp"/>
    <property type="match status" value="1"/>
</dbReference>
<dbReference type="STRING" id="521674.Plim_3377"/>
<name>D5SUD7_PLAL2</name>
<keyword evidence="3" id="KW-1185">Reference proteome</keyword>
<gene>
    <name evidence="2" type="ordered locus">Plim_3377</name>
</gene>
<feature type="domain" description="Macro" evidence="1">
    <location>
        <begin position="23"/>
        <end position="222"/>
    </location>
</feature>
<dbReference type="eggNOG" id="COG2110">
    <property type="taxonomic scope" value="Bacteria"/>
</dbReference>
<dbReference type="AlphaFoldDB" id="D5SUD7"/>
<accession>D5SUD7</accession>